<accession>A0ABP0N0X5</accession>
<keyword evidence="3" id="KW-1185">Reference proteome</keyword>
<name>A0ABP0N0X5_9DINO</name>
<dbReference type="Proteomes" id="UP001642484">
    <property type="component" value="Unassembled WGS sequence"/>
</dbReference>
<proteinExistence type="predicted"/>
<protein>
    <submittedName>
        <fullName evidence="2">Uncharacterized protein</fullName>
    </submittedName>
</protein>
<organism evidence="2 3">
    <name type="scientific">Durusdinium trenchii</name>
    <dbReference type="NCBI Taxonomy" id="1381693"/>
    <lineage>
        <taxon>Eukaryota</taxon>
        <taxon>Sar</taxon>
        <taxon>Alveolata</taxon>
        <taxon>Dinophyceae</taxon>
        <taxon>Suessiales</taxon>
        <taxon>Symbiodiniaceae</taxon>
        <taxon>Durusdinium</taxon>
    </lineage>
</organism>
<reference evidence="2 3" key="1">
    <citation type="submission" date="2024-02" db="EMBL/GenBank/DDBJ databases">
        <authorList>
            <person name="Chen Y."/>
            <person name="Shah S."/>
            <person name="Dougan E. K."/>
            <person name="Thang M."/>
            <person name="Chan C."/>
        </authorList>
    </citation>
    <scope>NUCLEOTIDE SEQUENCE [LARGE SCALE GENOMIC DNA]</scope>
</reference>
<feature type="compositionally biased region" description="Polar residues" evidence="1">
    <location>
        <begin position="86"/>
        <end position="103"/>
    </location>
</feature>
<sequence>MWSRRPSPRRWGPRPVPVGRWVSRRLGRHWRSDGWTKASGEAAAKKVTEEAKEAAEKAVDQAQKAISQKAEEADEAVAKVRPAPTRRTSSSNSCTPFSRTSSVGRAEAPRSHFDLLSCSSAIRRCRDWPLW</sequence>
<gene>
    <name evidence="2" type="ORF">CCMP2556_LOCUS28196</name>
</gene>
<evidence type="ECO:0000313" key="2">
    <source>
        <dbReference type="EMBL" id="CAK9057078.1"/>
    </source>
</evidence>
<comment type="caution">
    <text evidence="2">The sequence shown here is derived from an EMBL/GenBank/DDBJ whole genome shotgun (WGS) entry which is preliminary data.</text>
</comment>
<evidence type="ECO:0000256" key="1">
    <source>
        <dbReference type="SAM" id="MobiDB-lite"/>
    </source>
</evidence>
<feature type="region of interest" description="Disordered" evidence="1">
    <location>
        <begin position="52"/>
        <end position="109"/>
    </location>
</feature>
<dbReference type="EMBL" id="CAXAMN010021112">
    <property type="protein sequence ID" value="CAK9057078.1"/>
    <property type="molecule type" value="Genomic_DNA"/>
</dbReference>
<evidence type="ECO:0000313" key="3">
    <source>
        <dbReference type="Proteomes" id="UP001642484"/>
    </source>
</evidence>